<dbReference type="RefSeq" id="WP_132253915.1">
    <property type="nucleotide sequence ID" value="NZ_SMAL01000013.1"/>
</dbReference>
<organism evidence="2 3">
    <name type="scientific">Natranaerovirga pectinivora</name>
    <dbReference type="NCBI Taxonomy" id="682400"/>
    <lineage>
        <taxon>Bacteria</taxon>
        <taxon>Bacillati</taxon>
        <taxon>Bacillota</taxon>
        <taxon>Clostridia</taxon>
        <taxon>Lachnospirales</taxon>
        <taxon>Natranaerovirgaceae</taxon>
        <taxon>Natranaerovirga</taxon>
    </lineage>
</organism>
<accession>A0A4R3MIH5</accession>
<dbReference type="GO" id="GO:0016747">
    <property type="term" value="F:acyltransferase activity, transferring groups other than amino-acyl groups"/>
    <property type="evidence" value="ECO:0007669"/>
    <property type="project" value="InterPro"/>
</dbReference>
<protein>
    <submittedName>
        <fullName evidence="2">Acetyltransferase (GNAT) family protein</fullName>
    </submittedName>
</protein>
<reference evidence="2 3" key="1">
    <citation type="submission" date="2019-03" db="EMBL/GenBank/DDBJ databases">
        <title>Genomic Encyclopedia of Type Strains, Phase IV (KMG-IV): sequencing the most valuable type-strain genomes for metagenomic binning, comparative biology and taxonomic classification.</title>
        <authorList>
            <person name="Goeker M."/>
        </authorList>
    </citation>
    <scope>NUCLEOTIDE SEQUENCE [LARGE SCALE GENOMIC DNA]</scope>
    <source>
        <strain evidence="2 3">DSM 24629</strain>
    </source>
</reference>
<dbReference type="OrthoDB" id="1952641at2"/>
<comment type="caution">
    <text evidence="2">The sequence shown here is derived from an EMBL/GenBank/DDBJ whole genome shotgun (WGS) entry which is preliminary data.</text>
</comment>
<feature type="domain" description="N-acetyltransferase" evidence="1">
    <location>
        <begin position="38"/>
        <end position="129"/>
    </location>
</feature>
<dbReference type="Pfam" id="PF00583">
    <property type="entry name" value="Acetyltransf_1"/>
    <property type="match status" value="1"/>
</dbReference>
<dbReference type="SUPFAM" id="SSF55729">
    <property type="entry name" value="Acyl-CoA N-acyltransferases (Nat)"/>
    <property type="match status" value="1"/>
</dbReference>
<evidence type="ECO:0000313" key="3">
    <source>
        <dbReference type="Proteomes" id="UP000294902"/>
    </source>
</evidence>
<dbReference type="Gene3D" id="3.40.630.30">
    <property type="match status" value="1"/>
</dbReference>
<keyword evidence="3" id="KW-1185">Reference proteome</keyword>
<name>A0A4R3MIH5_9FIRM</name>
<gene>
    <name evidence="2" type="ORF">EDC18_11329</name>
</gene>
<proteinExistence type="predicted"/>
<dbReference type="InterPro" id="IPR000182">
    <property type="entry name" value="GNAT_dom"/>
</dbReference>
<dbReference type="InterPro" id="IPR016181">
    <property type="entry name" value="Acyl_CoA_acyltransferase"/>
</dbReference>
<dbReference type="EMBL" id="SMAL01000013">
    <property type="protein sequence ID" value="TCT12183.1"/>
    <property type="molecule type" value="Genomic_DNA"/>
</dbReference>
<evidence type="ECO:0000313" key="2">
    <source>
        <dbReference type="EMBL" id="TCT12183.1"/>
    </source>
</evidence>
<sequence>MIVLEKKSLRLDIISVDEDDYNIITNDLNGYNNVDLQHTQNSIYFYYIAKCNITNDLLGSIKGCINTHHHCLWIQNISISNNVARQYYGTELFFNTVDLIRNDYNIEKILLTILDKNSSAIKFWKSLDFTKIHSFVKNVKNNKVYASVYEKTISKVINYE</sequence>
<evidence type="ECO:0000259" key="1">
    <source>
        <dbReference type="Pfam" id="PF00583"/>
    </source>
</evidence>
<dbReference type="Proteomes" id="UP000294902">
    <property type="component" value="Unassembled WGS sequence"/>
</dbReference>
<keyword evidence="2" id="KW-0808">Transferase</keyword>
<dbReference type="AlphaFoldDB" id="A0A4R3MIH5"/>